<organism evidence="2 3">
    <name type="scientific">Bradyrhizobium cajani</name>
    <dbReference type="NCBI Taxonomy" id="1928661"/>
    <lineage>
        <taxon>Bacteria</taxon>
        <taxon>Pseudomonadati</taxon>
        <taxon>Pseudomonadota</taxon>
        <taxon>Alphaproteobacteria</taxon>
        <taxon>Hyphomicrobiales</taxon>
        <taxon>Nitrobacteraceae</taxon>
        <taxon>Bradyrhizobium</taxon>
    </lineage>
</organism>
<keyword evidence="3" id="KW-1185">Reference proteome</keyword>
<dbReference type="Proteomes" id="UP000449969">
    <property type="component" value="Unassembled WGS sequence"/>
</dbReference>
<reference evidence="2 3" key="1">
    <citation type="submission" date="2019-12" db="EMBL/GenBank/DDBJ databases">
        <title>Draft genome sequences Bradyrhizobium cajani AMBPC1010, Bradyrhizobium pachyrhizi AMBPC1040 and Bradyrhizobium yuanmingense ALSPC3051, three plant growth promoting strains isolated from nodules of Cajanus cajan L. in Dominican Republic.</title>
        <authorList>
            <person name="Flores-Felix J.D."/>
            <person name="Araujo J."/>
            <person name="Diaz-Alcantara C."/>
            <person name="Gonzalez-Andres F."/>
            <person name="Velazquez E."/>
        </authorList>
    </citation>
    <scope>NUCLEOTIDE SEQUENCE [LARGE SCALE GENOMIC DNA]</scope>
    <source>
        <strain evidence="2 3">1010</strain>
    </source>
</reference>
<feature type="compositionally biased region" description="Polar residues" evidence="1">
    <location>
        <begin position="8"/>
        <end position="21"/>
    </location>
</feature>
<dbReference type="OrthoDB" id="8256337at2"/>
<sequence length="72" mass="7749">MTVCSPVAQASSLRAQRSNPESFRGGILDCFAALAMTVWRASCPKPLSRRPPTPLPSAAPRALRRRPRTACG</sequence>
<dbReference type="AlphaFoldDB" id="A0A844TIQ0"/>
<gene>
    <name evidence="2" type="ORF">GPL20_15785</name>
</gene>
<feature type="compositionally biased region" description="Basic residues" evidence="1">
    <location>
        <begin position="62"/>
        <end position="72"/>
    </location>
</feature>
<accession>A0A844TIQ0</accession>
<evidence type="ECO:0000256" key="1">
    <source>
        <dbReference type="SAM" id="MobiDB-lite"/>
    </source>
</evidence>
<proteinExistence type="predicted"/>
<feature type="region of interest" description="Disordered" evidence="1">
    <location>
        <begin position="1"/>
        <end position="21"/>
    </location>
</feature>
<feature type="region of interest" description="Disordered" evidence="1">
    <location>
        <begin position="45"/>
        <end position="72"/>
    </location>
</feature>
<comment type="caution">
    <text evidence="2">The sequence shown here is derived from an EMBL/GenBank/DDBJ whole genome shotgun (WGS) entry which is preliminary data.</text>
</comment>
<dbReference type="EMBL" id="WQNE01000011">
    <property type="protein sequence ID" value="MVT74480.1"/>
    <property type="molecule type" value="Genomic_DNA"/>
</dbReference>
<evidence type="ECO:0000313" key="3">
    <source>
        <dbReference type="Proteomes" id="UP000449969"/>
    </source>
</evidence>
<protein>
    <submittedName>
        <fullName evidence="2">Uncharacterized protein</fullName>
    </submittedName>
</protein>
<name>A0A844TIQ0_9BRAD</name>
<evidence type="ECO:0000313" key="2">
    <source>
        <dbReference type="EMBL" id="MVT74480.1"/>
    </source>
</evidence>